<protein>
    <recommendedName>
        <fullName evidence="9">Sec-independent protein translocase protein TatB homolog</fullName>
    </recommendedName>
</protein>
<evidence type="ECO:0000256" key="3">
    <source>
        <dbReference type="ARBA" id="ARBA00022475"/>
    </source>
</evidence>
<sequence>MFGISFTEFFIIAVVAVIALGPEKLPKAMVEIAKFFKFFTKAMNDAKQSFEQEIKIAELKDEAAKYKESLTKTGENIRKKLTFEELDEIKKNISSSAQKLNESFNDIKSEISENKISKKDEDLSENLKNDEIKTQNSSPKEAKESKDV</sequence>
<dbReference type="GO" id="GO:0033281">
    <property type="term" value="C:TAT protein transport complex"/>
    <property type="evidence" value="ECO:0007669"/>
    <property type="project" value="UniProtKB-UniRule"/>
</dbReference>
<evidence type="ECO:0000256" key="6">
    <source>
        <dbReference type="ARBA" id="ARBA00022989"/>
    </source>
</evidence>
<evidence type="ECO:0000256" key="8">
    <source>
        <dbReference type="ARBA" id="ARBA00023136"/>
    </source>
</evidence>
<name>A7I2B0_CAMHC</name>
<dbReference type="HOGENOM" id="CLU_086034_0_1_7"/>
<feature type="compositionally biased region" description="Basic and acidic residues" evidence="10">
    <location>
        <begin position="118"/>
        <end position="133"/>
    </location>
</feature>
<evidence type="ECO:0000256" key="4">
    <source>
        <dbReference type="ARBA" id="ARBA00022692"/>
    </source>
</evidence>
<evidence type="ECO:0000256" key="1">
    <source>
        <dbReference type="ARBA" id="ARBA00004167"/>
    </source>
</evidence>
<accession>A7I2B0</accession>
<dbReference type="OrthoDB" id="5373084at2"/>
<dbReference type="Pfam" id="PF02416">
    <property type="entry name" value="TatA_B_E"/>
    <property type="match status" value="1"/>
</dbReference>
<dbReference type="InterPro" id="IPR018448">
    <property type="entry name" value="TatB"/>
</dbReference>
<feature type="region of interest" description="Disordered" evidence="10">
    <location>
        <begin position="118"/>
        <end position="148"/>
    </location>
</feature>
<evidence type="ECO:0000256" key="5">
    <source>
        <dbReference type="ARBA" id="ARBA00022927"/>
    </source>
</evidence>
<evidence type="ECO:0000313" key="12">
    <source>
        <dbReference type="Proteomes" id="UP000002407"/>
    </source>
</evidence>
<comment type="similarity">
    <text evidence="9">Belongs to the TatB family.</text>
</comment>
<keyword evidence="2 9" id="KW-0813">Transport</keyword>
<dbReference type="PRINTS" id="PR01506">
    <property type="entry name" value="TATBPROTEIN"/>
</dbReference>
<dbReference type="GO" id="GO:0043953">
    <property type="term" value="P:protein transport by the Tat complex"/>
    <property type="evidence" value="ECO:0007669"/>
    <property type="project" value="UniProtKB-UniRule"/>
</dbReference>
<keyword evidence="9" id="KW-0997">Cell inner membrane</keyword>
<dbReference type="eggNOG" id="COG1826">
    <property type="taxonomic scope" value="Bacteria"/>
</dbReference>
<gene>
    <name evidence="11" type="ordered locus">CHAB381_1093</name>
</gene>
<dbReference type="AlphaFoldDB" id="A7I2B0"/>
<evidence type="ECO:0000256" key="2">
    <source>
        <dbReference type="ARBA" id="ARBA00022448"/>
    </source>
</evidence>
<proteinExistence type="inferred from homology"/>
<evidence type="ECO:0000256" key="7">
    <source>
        <dbReference type="ARBA" id="ARBA00023010"/>
    </source>
</evidence>
<dbReference type="InterPro" id="IPR003369">
    <property type="entry name" value="TatA/B/E"/>
</dbReference>
<comment type="subcellular location">
    <subcellularLocation>
        <location evidence="9">Cell inner membrane</location>
        <topology evidence="9">Single-pass membrane protein</topology>
    </subcellularLocation>
    <subcellularLocation>
        <location evidence="1">Membrane</location>
        <topology evidence="1">Single-pass membrane protein</topology>
    </subcellularLocation>
</comment>
<organism evidence="11 12">
    <name type="scientific">Campylobacter hominis (strain ATCC BAA-381 / DSM 21671 / CCUG 45161 / LMG 19568 / NCTC 13146 / CH001A)</name>
    <dbReference type="NCBI Taxonomy" id="360107"/>
    <lineage>
        <taxon>Bacteria</taxon>
        <taxon>Pseudomonadati</taxon>
        <taxon>Campylobacterota</taxon>
        <taxon>Epsilonproteobacteria</taxon>
        <taxon>Campylobacterales</taxon>
        <taxon>Campylobacteraceae</taxon>
        <taxon>Campylobacter</taxon>
    </lineage>
</organism>
<keyword evidence="3 9" id="KW-1003">Cell membrane</keyword>
<dbReference type="GO" id="GO:0008320">
    <property type="term" value="F:protein transmembrane transporter activity"/>
    <property type="evidence" value="ECO:0007669"/>
    <property type="project" value="UniProtKB-UniRule"/>
</dbReference>
<evidence type="ECO:0000256" key="9">
    <source>
        <dbReference type="HAMAP-Rule" id="MF_00237"/>
    </source>
</evidence>
<reference evidence="12" key="1">
    <citation type="submission" date="2007-07" db="EMBL/GenBank/DDBJ databases">
        <title>Complete genome sequence of Campylobacter hominis ATCC BAA-381, a commensal isolated from the human gastrointestinal tract.</title>
        <authorList>
            <person name="Fouts D.E."/>
            <person name="Mongodin E.F."/>
            <person name="Puiu D."/>
            <person name="Sebastian Y."/>
            <person name="Miller W.G."/>
            <person name="Mandrell R.E."/>
            <person name="Nelson K.E."/>
        </authorList>
    </citation>
    <scope>NUCLEOTIDE SEQUENCE [LARGE SCALE GENOMIC DNA]</scope>
    <source>
        <strain evidence="12">ATCC BAA-381 / LMG 19568 / NCTC 13146 / CH001A</strain>
    </source>
</reference>
<evidence type="ECO:0000313" key="11">
    <source>
        <dbReference type="EMBL" id="ABS51659.1"/>
    </source>
</evidence>
<dbReference type="Gene3D" id="1.20.5.3310">
    <property type="match status" value="1"/>
</dbReference>
<dbReference type="EMBL" id="CP000776">
    <property type="protein sequence ID" value="ABS51659.1"/>
    <property type="molecule type" value="Genomic_DNA"/>
</dbReference>
<dbReference type="STRING" id="360107.CHAB381_1093"/>
<keyword evidence="8 9" id="KW-0472">Membrane</keyword>
<dbReference type="NCBIfam" id="TIGR01410">
    <property type="entry name" value="tatB"/>
    <property type="match status" value="1"/>
</dbReference>
<evidence type="ECO:0000256" key="10">
    <source>
        <dbReference type="SAM" id="MobiDB-lite"/>
    </source>
</evidence>
<dbReference type="KEGG" id="cha:CHAB381_1093"/>
<dbReference type="Proteomes" id="UP000002407">
    <property type="component" value="Chromosome"/>
</dbReference>
<dbReference type="RefSeq" id="WP_012108949.1">
    <property type="nucleotide sequence ID" value="NC_009714.1"/>
</dbReference>
<keyword evidence="12" id="KW-1185">Reference proteome</keyword>
<keyword evidence="5 9" id="KW-0653">Protein transport</keyword>
<dbReference type="HAMAP" id="MF_00237">
    <property type="entry name" value="TatB"/>
    <property type="match status" value="1"/>
</dbReference>
<keyword evidence="4 9" id="KW-0812">Transmembrane</keyword>
<keyword evidence="7 9" id="KW-0811">Translocation</keyword>
<keyword evidence="6 9" id="KW-1133">Transmembrane helix</keyword>